<sequence length="403" mass="43923">MPGPLEGVKVVELGVWVAGPAAAGVMADWGADVVKIEPMSGDPARSFQFMYGGNPPDNPVFELDNRNKRGVAIDITTEAGRDAAYRLIDEADVFVTNVRAAALQRSGFDYATLGPRNPQLIYGLITGYGLTGPDADRPGFDISAFWARTGMAHMMTPPGNTIPTLRGGMGDHSTGVTFAGAISAALFSRERTGKGQMVTSSLLRQGVYTIGFDLNMVLSWGRHPPINNRFEARNPSVNTYQSSDGKWFFVVGVEGDRHWAPLARVVGKPELIDDPRFNSIRHRAINFEELRQILDVSFAERTMDEWARLFADEPNMFWSPIHSADEILSDEQLRHAGGLVEVPNGDGTTQMIASPVDFLGTPGAQRSLAPKLGEHTREVLTEAGFSDHEIRAMINAGAVRVIE</sequence>
<gene>
    <name evidence="2" type="ORF">UFOPK1960_00598</name>
    <name evidence="3" type="ORF">UFOPK2921_00566</name>
</gene>
<dbReference type="InterPro" id="IPR050483">
    <property type="entry name" value="CoA-transferase_III_domain"/>
</dbReference>
<dbReference type="AlphaFoldDB" id="A0A6J6IZ67"/>
<organism evidence="2">
    <name type="scientific">freshwater metagenome</name>
    <dbReference type="NCBI Taxonomy" id="449393"/>
    <lineage>
        <taxon>unclassified sequences</taxon>
        <taxon>metagenomes</taxon>
        <taxon>ecological metagenomes</taxon>
    </lineage>
</organism>
<dbReference type="InterPro" id="IPR023606">
    <property type="entry name" value="CoA-Trfase_III_dom_1_sf"/>
</dbReference>
<proteinExistence type="predicted"/>
<dbReference type="SUPFAM" id="SSF89796">
    <property type="entry name" value="CoA-transferase family III (CaiB/BaiF)"/>
    <property type="match status" value="1"/>
</dbReference>
<protein>
    <submittedName>
        <fullName evidence="2">Unannotated protein</fullName>
    </submittedName>
</protein>
<evidence type="ECO:0000313" key="2">
    <source>
        <dbReference type="EMBL" id="CAB4629705.1"/>
    </source>
</evidence>
<evidence type="ECO:0000256" key="1">
    <source>
        <dbReference type="ARBA" id="ARBA00022679"/>
    </source>
</evidence>
<dbReference type="Pfam" id="PF02515">
    <property type="entry name" value="CoA_transf_3"/>
    <property type="match status" value="1"/>
</dbReference>
<dbReference type="EMBL" id="CAEZZV010000053">
    <property type="protein sequence ID" value="CAB4776393.1"/>
    <property type="molecule type" value="Genomic_DNA"/>
</dbReference>
<dbReference type="Gene3D" id="3.30.1540.10">
    <property type="entry name" value="formyl-coa transferase, domain 3"/>
    <property type="match status" value="1"/>
</dbReference>
<dbReference type="InterPro" id="IPR044855">
    <property type="entry name" value="CoA-Trfase_III_dom3_sf"/>
</dbReference>
<dbReference type="PANTHER" id="PTHR48207">
    <property type="entry name" value="SUCCINATE--HYDROXYMETHYLGLUTARATE COA-TRANSFERASE"/>
    <property type="match status" value="1"/>
</dbReference>
<reference evidence="2" key="1">
    <citation type="submission" date="2020-05" db="EMBL/GenBank/DDBJ databases">
        <authorList>
            <person name="Chiriac C."/>
            <person name="Salcher M."/>
            <person name="Ghai R."/>
            <person name="Kavagutti S V."/>
        </authorList>
    </citation>
    <scope>NUCLEOTIDE SEQUENCE</scope>
</reference>
<dbReference type="InterPro" id="IPR003673">
    <property type="entry name" value="CoA-Trfase_fam_III"/>
</dbReference>
<evidence type="ECO:0000313" key="3">
    <source>
        <dbReference type="EMBL" id="CAB4776393.1"/>
    </source>
</evidence>
<accession>A0A6J6IZ67</accession>
<keyword evidence="1" id="KW-0808">Transferase</keyword>
<dbReference type="EMBL" id="CAEZVL010000071">
    <property type="protein sequence ID" value="CAB4629705.1"/>
    <property type="molecule type" value="Genomic_DNA"/>
</dbReference>
<dbReference type="PANTHER" id="PTHR48207:SF3">
    <property type="entry name" value="SUCCINATE--HYDROXYMETHYLGLUTARATE COA-TRANSFERASE"/>
    <property type="match status" value="1"/>
</dbReference>
<dbReference type="GO" id="GO:0008410">
    <property type="term" value="F:CoA-transferase activity"/>
    <property type="evidence" value="ECO:0007669"/>
    <property type="project" value="TreeGrafter"/>
</dbReference>
<name>A0A6J6IZ67_9ZZZZ</name>
<dbReference type="Gene3D" id="3.40.50.10540">
    <property type="entry name" value="Crotonobetainyl-coa:carnitine coa-transferase, domain 1"/>
    <property type="match status" value="1"/>
</dbReference>